<dbReference type="RefSeq" id="WP_344305295.1">
    <property type="nucleotide sequence ID" value="NZ_BAAAQQ010000013.1"/>
</dbReference>
<dbReference type="PANTHER" id="PTHR45128:SF2">
    <property type="entry name" value="METHYLTRANSFERASE DOMAIN-CONTAINING PROTEIN"/>
    <property type="match status" value="1"/>
</dbReference>
<dbReference type="GO" id="GO:0032259">
    <property type="term" value="P:methylation"/>
    <property type="evidence" value="ECO:0007669"/>
    <property type="project" value="UniProtKB-KW"/>
</dbReference>
<name>A0ABP5KHJ7_9ACTN</name>
<dbReference type="EMBL" id="BAAAQQ010000013">
    <property type="protein sequence ID" value="GAA2132397.1"/>
    <property type="molecule type" value="Genomic_DNA"/>
</dbReference>
<protein>
    <submittedName>
        <fullName evidence="3">Class I SAM-dependent methyltransferase</fullName>
    </submittedName>
</protein>
<dbReference type="InterPro" id="IPR025714">
    <property type="entry name" value="Methyltranfer_dom"/>
</dbReference>
<organism evidence="3 4">
    <name type="scientific">Nocardioides bigeumensis</name>
    <dbReference type="NCBI Taxonomy" id="433657"/>
    <lineage>
        <taxon>Bacteria</taxon>
        <taxon>Bacillati</taxon>
        <taxon>Actinomycetota</taxon>
        <taxon>Actinomycetes</taxon>
        <taxon>Propionibacteriales</taxon>
        <taxon>Nocardioidaceae</taxon>
        <taxon>Nocardioides</taxon>
    </lineage>
</organism>
<keyword evidence="3" id="KW-0808">Transferase</keyword>
<dbReference type="GO" id="GO:0008168">
    <property type="term" value="F:methyltransferase activity"/>
    <property type="evidence" value="ECO:0007669"/>
    <property type="project" value="UniProtKB-KW"/>
</dbReference>
<evidence type="ECO:0000259" key="2">
    <source>
        <dbReference type="Pfam" id="PF21320"/>
    </source>
</evidence>
<evidence type="ECO:0000313" key="3">
    <source>
        <dbReference type="EMBL" id="GAA2132397.1"/>
    </source>
</evidence>
<dbReference type="CDD" id="cd02440">
    <property type="entry name" value="AdoMet_MTases"/>
    <property type="match status" value="1"/>
</dbReference>
<evidence type="ECO:0000313" key="4">
    <source>
        <dbReference type="Proteomes" id="UP001500575"/>
    </source>
</evidence>
<dbReference type="InterPro" id="IPR053173">
    <property type="entry name" value="SAM-binding_MTase"/>
</dbReference>
<proteinExistence type="predicted"/>
<dbReference type="SUPFAM" id="SSF53335">
    <property type="entry name" value="S-adenosyl-L-methionine-dependent methyltransferases"/>
    <property type="match status" value="1"/>
</dbReference>
<dbReference type="Pfam" id="PF13847">
    <property type="entry name" value="Methyltransf_31"/>
    <property type="match status" value="1"/>
</dbReference>
<keyword evidence="3" id="KW-0489">Methyltransferase</keyword>
<dbReference type="Pfam" id="PF21320">
    <property type="entry name" value="WHD_Rv2258c"/>
    <property type="match status" value="1"/>
</dbReference>
<dbReference type="PANTHER" id="PTHR45128">
    <property type="entry name" value="METHYLTRANSFERASE TYPE 11"/>
    <property type="match status" value="1"/>
</dbReference>
<dbReference type="InterPro" id="IPR036388">
    <property type="entry name" value="WH-like_DNA-bd_sf"/>
</dbReference>
<reference evidence="4" key="1">
    <citation type="journal article" date="2019" name="Int. J. Syst. Evol. Microbiol.">
        <title>The Global Catalogue of Microorganisms (GCM) 10K type strain sequencing project: providing services to taxonomists for standard genome sequencing and annotation.</title>
        <authorList>
            <consortium name="The Broad Institute Genomics Platform"/>
            <consortium name="The Broad Institute Genome Sequencing Center for Infectious Disease"/>
            <person name="Wu L."/>
            <person name="Ma J."/>
        </authorList>
    </citation>
    <scope>NUCLEOTIDE SEQUENCE [LARGE SCALE GENOMIC DNA]</scope>
    <source>
        <strain evidence="4">JCM 16021</strain>
    </source>
</reference>
<gene>
    <name evidence="3" type="ORF">GCM10009843_36910</name>
</gene>
<dbReference type="Gene3D" id="3.40.50.150">
    <property type="entry name" value="Vaccinia Virus protein VP39"/>
    <property type="match status" value="1"/>
</dbReference>
<accession>A0ABP5KHJ7</accession>
<dbReference type="Proteomes" id="UP001500575">
    <property type="component" value="Unassembled WGS sequence"/>
</dbReference>
<dbReference type="InterPro" id="IPR036390">
    <property type="entry name" value="WH_DNA-bd_sf"/>
</dbReference>
<feature type="domain" description="Methyltransferase" evidence="1">
    <location>
        <begin position="183"/>
        <end position="315"/>
    </location>
</feature>
<keyword evidence="4" id="KW-1185">Reference proteome</keyword>
<dbReference type="InterPro" id="IPR029063">
    <property type="entry name" value="SAM-dependent_MTases_sf"/>
</dbReference>
<dbReference type="Gene3D" id="1.10.10.10">
    <property type="entry name" value="Winged helix-like DNA-binding domain superfamily/Winged helix DNA-binding domain"/>
    <property type="match status" value="1"/>
</dbReference>
<feature type="domain" description="S-adenosylmethionine-dependent methyltransferase Rv2258c-like winged HTH" evidence="2">
    <location>
        <begin position="36"/>
        <end position="108"/>
    </location>
</feature>
<dbReference type="SUPFAM" id="SSF46785">
    <property type="entry name" value="Winged helix' DNA-binding domain"/>
    <property type="match status" value="1"/>
</dbReference>
<sequence>MSITQTNQTAELTDEQRAVLLATRISDQFTGAVEVLTVELGRRLGLYDIVATGPLSADTLAAKAGIARRYAEEWLDQQAAAGFVDVVETDFRTGERTFVLSPARVAVLADHDSLAFVGALGSLLLGVAQTLPAVAEAYTAGTGVDYGEFGDELRFGLSATNKPAYLHLARSWVESAGLADRLDRGGVIVDAGCGEGWSSIALATAFPNARVVAIDLDEESAEIARRHVEAAGLSARIQVLHGNAADTDLLRRVAGDDVVLVTVFEALHDMGEPIAALTGFHDLLADGGAVLVADHVQEDAMPSPAERVERSQYAMSVLHCLPATWAESDRVVNGTVLRVGTLQRWVREAGFAGAEHLPALEHPMWRFYSVGK</sequence>
<comment type="caution">
    <text evidence="3">The sequence shown here is derived from an EMBL/GenBank/DDBJ whole genome shotgun (WGS) entry which is preliminary data.</text>
</comment>
<evidence type="ECO:0000259" key="1">
    <source>
        <dbReference type="Pfam" id="PF13847"/>
    </source>
</evidence>
<dbReference type="InterPro" id="IPR048711">
    <property type="entry name" value="WHD_Rv2258c"/>
</dbReference>